<reference evidence="3" key="1">
    <citation type="journal article" date="2014" name="Front. Microbiol.">
        <title>High frequency of phylogenetically diverse reductive dehalogenase-homologous genes in deep subseafloor sedimentary metagenomes.</title>
        <authorList>
            <person name="Kawai M."/>
            <person name="Futagami T."/>
            <person name="Toyoda A."/>
            <person name="Takaki Y."/>
            <person name="Nishi S."/>
            <person name="Hori S."/>
            <person name="Arai W."/>
            <person name="Tsubouchi T."/>
            <person name="Morono Y."/>
            <person name="Uchiyama I."/>
            <person name="Ito T."/>
            <person name="Fujiyama A."/>
            <person name="Inagaki F."/>
            <person name="Takami H."/>
        </authorList>
    </citation>
    <scope>NUCLEOTIDE SEQUENCE</scope>
    <source>
        <strain evidence="3">Expedition CK06-06</strain>
    </source>
</reference>
<keyword evidence="2" id="KW-0472">Membrane</keyword>
<dbReference type="AlphaFoldDB" id="X1GUF5"/>
<dbReference type="EMBL" id="BARU01017652">
    <property type="protein sequence ID" value="GAH61536.1"/>
    <property type="molecule type" value="Genomic_DNA"/>
</dbReference>
<feature type="transmembrane region" description="Helical" evidence="2">
    <location>
        <begin position="236"/>
        <end position="257"/>
    </location>
</feature>
<keyword evidence="1" id="KW-0175">Coiled coil</keyword>
<proteinExistence type="predicted"/>
<evidence type="ECO:0000256" key="1">
    <source>
        <dbReference type="SAM" id="Coils"/>
    </source>
</evidence>
<feature type="transmembrane region" description="Helical" evidence="2">
    <location>
        <begin position="48"/>
        <end position="67"/>
    </location>
</feature>
<evidence type="ECO:0000256" key="2">
    <source>
        <dbReference type="SAM" id="Phobius"/>
    </source>
</evidence>
<keyword evidence="2" id="KW-1133">Transmembrane helix</keyword>
<sequence>ITNINKRKWVIWQKLLILIDILFIGGIIHIVGELIYLNHYELRIISNFLSILFLFYVYYDIYTFITLRYKKELYLKELSIVDRLRKKESMLRDIKSNNIQNTQKISGKKNTFSLELEEKIEVFLKKAKKKLPLWLKISEKREFINNTEEEIREAVLEFEESNKLTEENLKELFSEFEIYISKEVWPWYLETTPRIYISKEVWPWYLKTLKAVFAYFIIIAILVFVLSILIPVNTPLFLRILLLVLTFTVILVTRAFIFLSLKGFNLRRKESLKKGSDYRYYIWETLFAVIYLSTSV</sequence>
<organism evidence="3">
    <name type="scientific">marine sediment metagenome</name>
    <dbReference type="NCBI Taxonomy" id="412755"/>
    <lineage>
        <taxon>unclassified sequences</taxon>
        <taxon>metagenomes</taxon>
        <taxon>ecological metagenomes</taxon>
    </lineage>
</organism>
<gene>
    <name evidence="3" type="ORF">S03H2_29258</name>
</gene>
<feature type="transmembrane region" description="Helical" evidence="2">
    <location>
        <begin position="15"/>
        <end position="36"/>
    </location>
</feature>
<feature type="non-terminal residue" evidence="3">
    <location>
        <position position="296"/>
    </location>
</feature>
<accession>X1GUF5</accession>
<evidence type="ECO:0000313" key="3">
    <source>
        <dbReference type="EMBL" id="GAH61536.1"/>
    </source>
</evidence>
<feature type="transmembrane region" description="Helical" evidence="2">
    <location>
        <begin position="212"/>
        <end position="230"/>
    </location>
</feature>
<comment type="caution">
    <text evidence="3">The sequence shown here is derived from an EMBL/GenBank/DDBJ whole genome shotgun (WGS) entry which is preliminary data.</text>
</comment>
<feature type="coiled-coil region" evidence="1">
    <location>
        <begin position="144"/>
        <end position="175"/>
    </location>
</feature>
<keyword evidence="2" id="KW-0812">Transmembrane</keyword>
<protein>
    <submittedName>
        <fullName evidence="3">Uncharacterized protein</fullName>
    </submittedName>
</protein>
<name>X1GUF5_9ZZZZ</name>
<feature type="non-terminal residue" evidence="3">
    <location>
        <position position="1"/>
    </location>
</feature>